<dbReference type="Gene3D" id="3.30.40.10">
    <property type="entry name" value="Zinc/RING finger domain, C3HC4 (zinc finger)"/>
    <property type="match status" value="1"/>
</dbReference>
<proteinExistence type="predicted"/>
<keyword evidence="7 8" id="KW-0862">Zinc</keyword>
<dbReference type="CDD" id="cd16638">
    <property type="entry name" value="mRING-HC-C3HC3D_Roquin"/>
    <property type="match status" value="1"/>
</dbReference>
<comment type="catalytic activity">
    <reaction evidence="1">
        <text>S-ubiquitinyl-[E2 ubiquitin-conjugating enzyme]-L-cysteine + [acceptor protein]-L-lysine = [E2 ubiquitin-conjugating enzyme]-L-cysteine + N(6)-ubiquitinyl-[acceptor protein]-L-lysine.</text>
        <dbReference type="EC" id="2.3.2.27"/>
    </reaction>
</comment>
<protein>
    <recommendedName>
        <fullName evidence="3">RING-type E3 ubiquitin transferase</fullName>
        <ecNumber evidence="3">2.3.2.27</ecNumber>
    </recommendedName>
</protein>
<dbReference type="FunFam" id="1.20.120.1790:FF:000001">
    <property type="entry name" value="roquin-1 isoform X1"/>
    <property type="match status" value="1"/>
</dbReference>
<dbReference type="PROSITE" id="PS00518">
    <property type="entry name" value="ZF_RING_1"/>
    <property type="match status" value="1"/>
</dbReference>
<keyword evidence="5 8" id="KW-0479">Metal-binding</keyword>
<evidence type="ECO:0000256" key="4">
    <source>
        <dbReference type="ARBA" id="ARBA00022679"/>
    </source>
</evidence>
<dbReference type="InterPro" id="IPR048575">
    <property type="entry name" value="Roquin_1_2-like_ROQ"/>
</dbReference>
<dbReference type="InterPro" id="IPR052249">
    <property type="entry name" value="Roquin_domain"/>
</dbReference>
<dbReference type="GO" id="GO:0000209">
    <property type="term" value="P:protein polyubiquitination"/>
    <property type="evidence" value="ECO:0007669"/>
    <property type="project" value="TreeGrafter"/>
</dbReference>
<dbReference type="EMBL" id="JAWJWE010000036">
    <property type="protein sequence ID" value="KAK6628537.1"/>
    <property type="molecule type" value="Genomic_DNA"/>
</dbReference>
<dbReference type="InterPro" id="IPR036855">
    <property type="entry name" value="Znf_CCCH_sf"/>
</dbReference>
<dbReference type="Proteomes" id="UP001372834">
    <property type="component" value="Unassembled WGS sequence"/>
</dbReference>
<dbReference type="InterPro" id="IPR041523">
    <property type="entry name" value="ROQ_II"/>
</dbReference>
<evidence type="ECO:0000259" key="11">
    <source>
        <dbReference type="PROSITE" id="PS50103"/>
    </source>
</evidence>
<dbReference type="PROSITE" id="PS50103">
    <property type="entry name" value="ZF_C3H1"/>
    <property type="match status" value="1"/>
</dbReference>
<dbReference type="InterPro" id="IPR001841">
    <property type="entry name" value="Znf_RING"/>
</dbReference>
<dbReference type="Gene3D" id="4.10.1000.10">
    <property type="entry name" value="Zinc finger, CCCH-type"/>
    <property type="match status" value="1"/>
</dbReference>
<dbReference type="SUPFAM" id="SSF90229">
    <property type="entry name" value="CCCH zinc finger"/>
    <property type="match status" value="1"/>
</dbReference>
<dbReference type="Gene3D" id="1.20.120.1790">
    <property type="match status" value="1"/>
</dbReference>
<evidence type="ECO:0000256" key="7">
    <source>
        <dbReference type="ARBA" id="ARBA00022833"/>
    </source>
</evidence>
<dbReference type="InterPro" id="IPR017907">
    <property type="entry name" value="Znf_RING_CS"/>
</dbReference>
<feature type="region of interest" description="Disordered" evidence="9">
    <location>
        <begin position="658"/>
        <end position="678"/>
    </location>
</feature>
<dbReference type="SMART" id="SM00356">
    <property type="entry name" value="ZnF_C3H1"/>
    <property type="match status" value="1"/>
</dbReference>
<dbReference type="InterPro" id="IPR000571">
    <property type="entry name" value="Znf_CCCH"/>
</dbReference>
<dbReference type="GO" id="GO:0006511">
    <property type="term" value="P:ubiquitin-dependent protein catabolic process"/>
    <property type="evidence" value="ECO:0007669"/>
    <property type="project" value="TreeGrafter"/>
</dbReference>
<dbReference type="GO" id="GO:0061630">
    <property type="term" value="F:ubiquitin protein ligase activity"/>
    <property type="evidence" value="ECO:0007669"/>
    <property type="project" value="UniProtKB-EC"/>
</dbReference>
<accession>A0AAN8S4P4</accession>
<dbReference type="GO" id="GO:0010494">
    <property type="term" value="C:cytoplasmic stress granule"/>
    <property type="evidence" value="ECO:0007669"/>
    <property type="project" value="TreeGrafter"/>
</dbReference>
<organism evidence="12 13">
    <name type="scientific">Polyplax serrata</name>
    <name type="common">Common mouse louse</name>
    <dbReference type="NCBI Taxonomy" id="468196"/>
    <lineage>
        <taxon>Eukaryota</taxon>
        <taxon>Metazoa</taxon>
        <taxon>Ecdysozoa</taxon>
        <taxon>Arthropoda</taxon>
        <taxon>Hexapoda</taxon>
        <taxon>Insecta</taxon>
        <taxon>Pterygota</taxon>
        <taxon>Neoptera</taxon>
        <taxon>Paraneoptera</taxon>
        <taxon>Psocodea</taxon>
        <taxon>Troctomorpha</taxon>
        <taxon>Phthiraptera</taxon>
        <taxon>Anoplura</taxon>
        <taxon>Polyplacidae</taxon>
        <taxon>Polyplax</taxon>
    </lineage>
</organism>
<dbReference type="GO" id="GO:0003725">
    <property type="term" value="F:double-stranded RNA binding"/>
    <property type="evidence" value="ECO:0007669"/>
    <property type="project" value="TreeGrafter"/>
</dbReference>
<evidence type="ECO:0000256" key="9">
    <source>
        <dbReference type="SAM" id="MobiDB-lite"/>
    </source>
</evidence>
<dbReference type="GO" id="GO:0035613">
    <property type="term" value="F:RNA stem-loop binding"/>
    <property type="evidence" value="ECO:0007669"/>
    <property type="project" value="TreeGrafter"/>
</dbReference>
<dbReference type="EC" id="2.3.2.27" evidence="3"/>
<name>A0AAN8S4P4_POLSC</name>
<evidence type="ECO:0000313" key="12">
    <source>
        <dbReference type="EMBL" id="KAK6628537.1"/>
    </source>
</evidence>
<evidence type="ECO:0000259" key="10">
    <source>
        <dbReference type="PROSITE" id="PS50089"/>
    </source>
</evidence>
<dbReference type="GO" id="GO:0000288">
    <property type="term" value="P:nuclear-transcribed mRNA catabolic process, deadenylation-dependent decay"/>
    <property type="evidence" value="ECO:0007669"/>
    <property type="project" value="TreeGrafter"/>
</dbReference>
<evidence type="ECO:0000256" key="5">
    <source>
        <dbReference type="ARBA" id="ARBA00022723"/>
    </source>
</evidence>
<dbReference type="Pfam" id="PF21206">
    <property type="entry name" value="Roquin_1_2-like_ROQ"/>
    <property type="match status" value="1"/>
</dbReference>
<dbReference type="InterPro" id="IPR013083">
    <property type="entry name" value="Znf_RING/FYVE/PHD"/>
</dbReference>
<evidence type="ECO:0000313" key="13">
    <source>
        <dbReference type="Proteomes" id="UP001372834"/>
    </source>
</evidence>
<feature type="zinc finger region" description="C3H1-type" evidence="8">
    <location>
        <begin position="404"/>
        <end position="432"/>
    </location>
</feature>
<comment type="subcellular location">
    <subcellularLocation>
        <location evidence="2">Cytoplasm</location>
        <location evidence="2">P-body</location>
    </subcellularLocation>
</comment>
<dbReference type="PROSITE" id="PS50089">
    <property type="entry name" value="ZF_RING_2"/>
    <property type="match status" value="1"/>
</dbReference>
<evidence type="ECO:0000256" key="3">
    <source>
        <dbReference type="ARBA" id="ARBA00012483"/>
    </source>
</evidence>
<reference evidence="12 13" key="1">
    <citation type="submission" date="2023-10" db="EMBL/GenBank/DDBJ databases">
        <title>Genomes of two closely related lineages of the louse Polyplax serrata with different host specificities.</title>
        <authorList>
            <person name="Martinu J."/>
            <person name="Tarabai H."/>
            <person name="Stefka J."/>
            <person name="Hypsa V."/>
        </authorList>
    </citation>
    <scope>NUCLEOTIDE SEQUENCE [LARGE SCALE GENOMIC DNA]</scope>
    <source>
        <strain evidence="12">HR10_N</strain>
    </source>
</reference>
<dbReference type="GO" id="GO:0000932">
    <property type="term" value="C:P-body"/>
    <property type="evidence" value="ECO:0007669"/>
    <property type="project" value="UniProtKB-SubCell"/>
</dbReference>
<evidence type="ECO:0000256" key="8">
    <source>
        <dbReference type="PROSITE-ProRule" id="PRU00723"/>
    </source>
</evidence>
<keyword evidence="4" id="KW-0808">Transferase</keyword>
<dbReference type="SMART" id="SM00184">
    <property type="entry name" value="RING"/>
    <property type="match status" value="1"/>
</dbReference>
<comment type="caution">
    <text evidence="12">The sequence shown here is derived from an EMBL/GenBank/DDBJ whole genome shotgun (WGS) entry which is preliminary data.</text>
</comment>
<feature type="domain" description="RING-type" evidence="10">
    <location>
        <begin position="14"/>
        <end position="54"/>
    </location>
</feature>
<evidence type="ECO:0000256" key="6">
    <source>
        <dbReference type="ARBA" id="ARBA00022771"/>
    </source>
</evidence>
<sequence length="678" mass="76391">MPIQAPQWTEFLSCPVCCNKFDTENRGPITLGCGHSICRGCLTSLHREQCPFDQAQICLDVSKIPLNGALVKLVGGTPQNEDIDKYILPPNNEQYYYKASHCIQELVMYLKPFSSGSVSVLSRPMQRKLVTLANCQLLLSEGRARALRAARSLGERTVTELLLQHQNHQQLSANLWAAVRTRGCQFLGPAMQEEVLKLVLLALEDGSALSRKVLVMFVVQRLEPHYSQASKTSIGHVVQLLYRASCFKVSKREGDSSLMQLKEEFRCYDSLRREHDAQIVQIATEAGLRIAPDQWSALLYGDIDHKSHMQSIMDKLQTPQSFFQSVQELIMALQRSGDPGNISPLGVHLQFLASIDLSVESSPPSMEKTAEALEAAKIVVAGLVEFISQHGNRRQQESNHSSAKYKISMCKYLTLRGSCPRRANCTFAHSESELDKFRGRHRKVPVTENNVALDSNILPNILASSPSTALYDQELYTLATPQNMFIAPPPYTPMTDGVTGEPHWFPTDKMMGVNCNRNLTSLRLGKSEIVLLPRGVQHTEGEELIPFDHSLQANKFGPISRQFQENHPVQFEDSPCIETIRKVNALTSNWLGRFSVPTIPQFENDVHYCGQTPKNLVAESQLLKQQKRSLEKKFMDLNLEEIYEAGIAEDMKELEQRLESELAEQERRWSEADPRPFN</sequence>
<evidence type="ECO:0000256" key="1">
    <source>
        <dbReference type="ARBA" id="ARBA00000900"/>
    </source>
</evidence>
<dbReference type="GO" id="GO:0008270">
    <property type="term" value="F:zinc ion binding"/>
    <property type="evidence" value="ECO:0007669"/>
    <property type="project" value="UniProtKB-KW"/>
</dbReference>
<dbReference type="Pfam" id="PF14634">
    <property type="entry name" value="zf-RING_5"/>
    <property type="match status" value="1"/>
</dbReference>
<keyword evidence="6 8" id="KW-0863">Zinc-finger</keyword>
<gene>
    <name evidence="12" type="ORF">RUM43_002352</name>
</gene>
<dbReference type="AlphaFoldDB" id="A0AAN8S4P4"/>
<dbReference type="GO" id="GO:0003729">
    <property type="term" value="F:mRNA binding"/>
    <property type="evidence" value="ECO:0007669"/>
    <property type="project" value="TreeGrafter"/>
</dbReference>
<feature type="domain" description="C3H1-type" evidence="11">
    <location>
        <begin position="404"/>
        <end position="432"/>
    </location>
</feature>
<dbReference type="PANTHER" id="PTHR13139">
    <property type="entry name" value="RING FINGER AND CCCH-TYPE ZINC FINGER DOMAIN-CONTAINING PROTEIN"/>
    <property type="match status" value="1"/>
</dbReference>
<evidence type="ECO:0000256" key="2">
    <source>
        <dbReference type="ARBA" id="ARBA00004201"/>
    </source>
</evidence>
<dbReference type="Pfam" id="PF18386">
    <property type="entry name" value="ROQ_II"/>
    <property type="match status" value="1"/>
</dbReference>
<dbReference type="SUPFAM" id="SSF57850">
    <property type="entry name" value="RING/U-box"/>
    <property type="match status" value="1"/>
</dbReference>
<dbReference type="PANTHER" id="PTHR13139:SF54">
    <property type="entry name" value="RING-TYPE E3 UBIQUITIN TRANSFERASE"/>
    <property type="match status" value="1"/>
</dbReference>